<dbReference type="Proteomes" id="UP000306420">
    <property type="component" value="Unassembled WGS sequence"/>
</dbReference>
<organism evidence="2 3">
    <name type="scientific">Ruoffia tabacinasalis</name>
    <dbReference type="NCBI Taxonomy" id="87458"/>
    <lineage>
        <taxon>Bacteria</taxon>
        <taxon>Bacillati</taxon>
        <taxon>Bacillota</taxon>
        <taxon>Bacilli</taxon>
        <taxon>Lactobacillales</taxon>
        <taxon>Aerococcaceae</taxon>
        <taxon>Ruoffia</taxon>
    </lineage>
</organism>
<dbReference type="Pfam" id="PF13456">
    <property type="entry name" value="RVT_3"/>
    <property type="match status" value="1"/>
</dbReference>
<dbReference type="EMBL" id="VBSP01000006">
    <property type="protein sequence ID" value="TLQ48906.1"/>
    <property type="molecule type" value="Genomic_DNA"/>
</dbReference>
<accession>A0A5R9EEY7</accession>
<comment type="caution">
    <text evidence="2">The sequence shown here is derived from an EMBL/GenBank/DDBJ whole genome shotgun (WGS) entry which is preliminary data.</text>
</comment>
<evidence type="ECO:0000259" key="1">
    <source>
        <dbReference type="PROSITE" id="PS50879"/>
    </source>
</evidence>
<dbReference type="PANTHER" id="PTHR47074">
    <property type="entry name" value="BNAC02G40300D PROTEIN"/>
    <property type="match status" value="1"/>
</dbReference>
<dbReference type="GO" id="GO:0003676">
    <property type="term" value="F:nucleic acid binding"/>
    <property type="evidence" value="ECO:0007669"/>
    <property type="project" value="InterPro"/>
</dbReference>
<evidence type="ECO:0000313" key="3">
    <source>
        <dbReference type="Proteomes" id="UP000306420"/>
    </source>
</evidence>
<reference evidence="2 3" key="1">
    <citation type="submission" date="2019-05" db="EMBL/GenBank/DDBJ databases">
        <title>The metagenome of a microbial culture collection derived from dairy environment covers the genomic content of the human microbiome.</title>
        <authorList>
            <person name="Roder T."/>
            <person name="Wuthrich D."/>
            <person name="Sattari Z."/>
            <person name="Von Ah U."/>
            <person name="Bar C."/>
            <person name="Ronchi F."/>
            <person name="Macpherson A.J."/>
            <person name="Ganal-Vonarburg S.C."/>
            <person name="Bruggmann R."/>
            <person name="Vergeres G."/>
        </authorList>
    </citation>
    <scope>NUCLEOTIDE SEQUENCE [LARGE SCALE GENOMIC DNA]</scope>
    <source>
        <strain evidence="2 3">FAM 24227</strain>
    </source>
</reference>
<dbReference type="Gene3D" id="3.30.420.10">
    <property type="entry name" value="Ribonuclease H-like superfamily/Ribonuclease H"/>
    <property type="match status" value="1"/>
</dbReference>
<dbReference type="InterPro" id="IPR012337">
    <property type="entry name" value="RNaseH-like_sf"/>
</dbReference>
<protein>
    <submittedName>
        <fullName evidence="2">Ribonuclease HI family protein</fullName>
    </submittedName>
</protein>
<dbReference type="InterPro" id="IPR036397">
    <property type="entry name" value="RNaseH_sf"/>
</dbReference>
<dbReference type="OrthoDB" id="7845843at2"/>
<dbReference type="GO" id="GO:0004523">
    <property type="term" value="F:RNA-DNA hybrid ribonuclease activity"/>
    <property type="evidence" value="ECO:0007669"/>
    <property type="project" value="InterPro"/>
</dbReference>
<proteinExistence type="predicted"/>
<dbReference type="RefSeq" id="WP_138403950.1">
    <property type="nucleotide sequence ID" value="NZ_VBSP01000006.1"/>
</dbReference>
<dbReference type="CDD" id="cd09279">
    <property type="entry name" value="RNase_HI_like"/>
    <property type="match status" value="1"/>
</dbReference>
<name>A0A5R9EEY7_9LACT</name>
<gene>
    <name evidence="2" type="ORF">FEZ33_03180</name>
</gene>
<dbReference type="AlphaFoldDB" id="A0A5R9EEY7"/>
<feature type="domain" description="RNase H type-1" evidence="1">
    <location>
        <begin position="1"/>
        <end position="129"/>
    </location>
</feature>
<evidence type="ECO:0000313" key="2">
    <source>
        <dbReference type="EMBL" id="TLQ48906.1"/>
    </source>
</evidence>
<sequence>MIKISTDAAFNPKIQESGIGIQINHGKQQELIKIHISEVVDNHVAEFLALIGALNFVKTHLDINQIIMYQSDSKIVIQSIDKKFAKNKEYKKLLDYILKTLNDSPTFFANWIPEAQNRGADSLARQALRKEGKIAKDIKYSELELEQL</sequence>
<dbReference type="InterPro" id="IPR052929">
    <property type="entry name" value="RNase_H-like_EbsB-rel"/>
</dbReference>
<dbReference type="InterPro" id="IPR002156">
    <property type="entry name" value="RNaseH_domain"/>
</dbReference>
<dbReference type="SUPFAM" id="SSF53098">
    <property type="entry name" value="Ribonuclease H-like"/>
    <property type="match status" value="1"/>
</dbReference>
<dbReference type="PANTHER" id="PTHR47074:SF11">
    <property type="entry name" value="REVERSE TRANSCRIPTASE-LIKE PROTEIN"/>
    <property type="match status" value="1"/>
</dbReference>
<dbReference type="PROSITE" id="PS50879">
    <property type="entry name" value="RNASE_H_1"/>
    <property type="match status" value="1"/>
</dbReference>